<accession>A0ABZ0CT26</accession>
<sequence>MDPNLLRHYNDELTHLREVGAEFAQEFPKIASRLSLDGLEVTDPYVERLLEGFAFLAARIQVKLDAEQPKLIQHLLETVYPGFLSPVPSMVVARMRPDPLDPNLTKGFTLKRGTALNAELTRGQNTRCEFRIAHDVTLWPIEIASVQYFTHAPDLPLAHLPVARQVKGGLRIKLKLHGGLNFKQLRLDRLALYISAPDEVAFRLHELVLGNTVATWVSNKRPMQGFADAASVQPLGFSDEEALLPETLRGFSGHRLLQELAAMPQRFLFFDVQDLARRLDQVDGAEAEIVLLFSRGDAALESLVDAGSLALFCTPAVNLFPKRLDRIQLGTDSWENHVVPDRTRPMDYEVHTMESVTGYGTAQVAEQKFLPLYASYHDESRNHGAYFTVRREPRLLSSRQRQDGPRSAYVGQEVFLSLVDPQAAPFREDIRQLSLTALVTNRDLPTLLPGNATTWTLDAAGPAGRIETLRGPTRPVQRLARGDVGWSLVSLLTLNYLSIAGDDPKRAAASLRSLLALHGPEQDVAWAKQVESLQWVEAKSVVRRLPFPGPLTFGCGVEVTALVDELGFQGSSAFLLGQVLSHLFARQASANSFCETVLRSATRGEIFRAKPRIGEKAVL</sequence>
<reference evidence="1 2" key="1">
    <citation type="submission" date="2023-10" db="EMBL/GenBank/DDBJ databases">
        <title>Bacteria for the degradation of biodegradable plastic PBAT(Polybutylene adipate terephthalate).</title>
        <authorList>
            <person name="Weon H.-Y."/>
            <person name="Yeon J."/>
        </authorList>
    </citation>
    <scope>NUCLEOTIDE SEQUENCE [LARGE SCALE GENOMIC DNA]</scope>
    <source>
        <strain evidence="1 2">SBD 7-3</strain>
    </source>
</reference>
<dbReference type="InterPro" id="IPR010272">
    <property type="entry name" value="T6SS_TssF"/>
</dbReference>
<evidence type="ECO:0000313" key="1">
    <source>
        <dbReference type="EMBL" id="WOB06072.1"/>
    </source>
</evidence>
<gene>
    <name evidence="1" type="primary">tssF</name>
    <name evidence="1" type="ORF">RXV79_14185</name>
</gene>
<dbReference type="EMBL" id="CP136336">
    <property type="protein sequence ID" value="WOB06072.1"/>
    <property type="molecule type" value="Genomic_DNA"/>
</dbReference>
<keyword evidence="2" id="KW-1185">Reference proteome</keyword>
<dbReference type="Proteomes" id="UP001303946">
    <property type="component" value="Chromosome"/>
</dbReference>
<dbReference type="PANTHER" id="PTHR35370">
    <property type="entry name" value="CYTOPLASMIC PROTEIN-RELATED-RELATED"/>
    <property type="match status" value="1"/>
</dbReference>
<evidence type="ECO:0000313" key="2">
    <source>
        <dbReference type="Proteomes" id="UP001303946"/>
    </source>
</evidence>
<dbReference type="Pfam" id="PF05947">
    <property type="entry name" value="T6SS_TssF"/>
    <property type="match status" value="1"/>
</dbReference>
<protein>
    <submittedName>
        <fullName evidence="1">Type VI secretion system baseplate subunit TssF</fullName>
    </submittedName>
</protein>
<organism evidence="1 2">
    <name type="scientific">Piscinibacter gummiphilus</name>
    <dbReference type="NCBI Taxonomy" id="946333"/>
    <lineage>
        <taxon>Bacteria</taxon>
        <taxon>Pseudomonadati</taxon>
        <taxon>Pseudomonadota</taxon>
        <taxon>Betaproteobacteria</taxon>
        <taxon>Burkholderiales</taxon>
        <taxon>Sphaerotilaceae</taxon>
        <taxon>Piscinibacter</taxon>
    </lineage>
</organism>
<dbReference type="RefSeq" id="WP_316698334.1">
    <property type="nucleotide sequence ID" value="NZ_CP136336.1"/>
</dbReference>
<dbReference type="NCBIfam" id="TIGR03359">
    <property type="entry name" value="VI_chp_6"/>
    <property type="match status" value="1"/>
</dbReference>
<name>A0ABZ0CT26_9BURK</name>
<dbReference type="PANTHER" id="PTHR35370:SF1">
    <property type="entry name" value="TYPE VI SECRETION SYSTEM COMPONENT TSSF1"/>
    <property type="match status" value="1"/>
</dbReference>
<dbReference type="PIRSF" id="PIRSF028304">
    <property type="entry name" value="UCP028304"/>
    <property type="match status" value="1"/>
</dbReference>
<proteinExistence type="predicted"/>